<dbReference type="InterPro" id="IPR029051">
    <property type="entry name" value="DUF4352"/>
</dbReference>
<keyword evidence="5" id="KW-1185">Reference proteome</keyword>
<dbReference type="Pfam" id="PF11611">
    <property type="entry name" value="DUF4352"/>
    <property type="match status" value="1"/>
</dbReference>
<evidence type="ECO:0000259" key="3">
    <source>
        <dbReference type="Pfam" id="PF11611"/>
    </source>
</evidence>
<keyword evidence="1 2" id="KW-0732">Signal</keyword>
<proteinExistence type="predicted"/>
<feature type="chain" id="PRO_5022238521" evidence="2">
    <location>
        <begin position="20"/>
        <end position="177"/>
    </location>
</feature>
<dbReference type="PROSITE" id="PS51257">
    <property type="entry name" value="PROKAR_LIPOPROTEIN"/>
    <property type="match status" value="1"/>
</dbReference>
<dbReference type="RefSeq" id="WP_146358839.1">
    <property type="nucleotide sequence ID" value="NZ_VOBR01000034.1"/>
</dbReference>
<dbReference type="EMBL" id="VOBR01000034">
    <property type="protein sequence ID" value="TWP46292.1"/>
    <property type="molecule type" value="Genomic_DNA"/>
</dbReference>
<evidence type="ECO:0000313" key="4">
    <source>
        <dbReference type="EMBL" id="TWP46292.1"/>
    </source>
</evidence>
<feature type="domain" description="DUF4352" evidence="3">
    <location>
        <begin position="76"/>
        <end position="160"/>
    </location>
</feature>
<name>A0A563EI05_9PSEU</name>
<gene>
    <name evidence="4" type="ORF">FKR81_36785</name>
</gene>
<evidence type="ECO:0000256" key="2">
    <source>
        <dbReference type="SAM" id="SignalP"/>
    </source>
</evidence>
<dbReference type="OrthoDB" id="4554997at2"/>
<comment type="caution">
    <text evidence="4">The sequence shown here is derived from an EMBL/GenBank/DDBJ whole genome shotgun (WGS) entry which is preliminary data.</text>
</comment>
<dbReference type="InterPro" id="IPR029050">
    <property type="entry name" value="Immunoprotect_excell_Ig-like"/>
</dbReference>
<organism evidence="4 5">
    <name type="scientific">Lentzea tibetensis</name>
    <dbReference type="NCBI Taxonomy" id="2591470"/>
    <lineage>
        <taxon>Bacteria</taxon>
        <taxon>Bacillati</taxon>
        <taxon>Actinomycetota</taxon>
        <taxon>Actinomycetes</taxon>
        <taxon>Pseudonocardiales</taxon>
        <taxon>Pseudonocardiaceae</taxon>
        <taxon>Lentzea</taxon>
    </lineage>
</organism>
<dbReference type="AlphaFoldDB" id="A0A563EI05"/>
<dbReference type="Gene3D" id="2.60.40.1240">
    <property type="match status" value="1"/>
</dbReference>
<reference evidence="4 5" key="1">
    <citation type="submission" date="2019-07" db="EMBL/GenBank/DDBJ databases">
        <title>Lentzea xizangensis sp. nov., isolated from Qinghai-Tibetan Plateau Soils.</title>
        <authorList>
            <person name="Huang J."/>
        </authorList>
    </citation>
    <scope>NUCLEOTIDE SEQUENCE [LARGE SCALE GENOMIC DNA]</scope>
    <source>
        <strain evidence="4 5">FXJ1.1311</strain>
    </source>
</reference>
<evidence type="ECO:0000256" key="1">
    <source>
        <dbReference type="ARBA" id="ARBA00022729"/>
    </source>
</evidence>
<dbReference type="Proteomes" id="UP000316639">
    <property type="component" value="Unassembled WGS sequence"/>
</dbReference>
<sequence length="177" mass="18955">MRRALIAAVVLLSACTAQAPPPAQTTPNTYPVPPETARPDEQVLHLPTTNDGDTTFTAVGLSAGIPTLIGSHAEFAARGQFVRVRLVVANAGRSSALFDARRQLLVDADGEEYAPDDPAMTVKRQPAQTDLGAGVRLEFDLYYDIPKEAKPLKLKVFGGPTLTDMKDEKGTDLPLSE</sequence>
<protein>
    <submittedName>
        <fullName evidence="4">DUF4352 domain-containing protein</fullName>
    </submittedName>
</protein>
<evidence type="ECO:0000313" key="5">
    <source>
        <dbReference type="Proteomes" id="UP000316639"/>
    </source>
</evidence>
<feature type="signal peptide" evidence="2">
    <location>
        <begin position="1"/>
        <end position="19"/>
    </location>
</feature>
<accession>A0A563EI05</accession>